<evidence type="ECO:0000256" key="4">
    <source>
        <dbReference type="ARBA" id="ARBA00024446"/>
    </source>
</evidence>
<dbReference type="InterPro" id="IPR042251">
    <property type="entry name" value="EutC_C"/>
</dbReference>
<dbReference type="PANTHER" id="PTHR39330:SF1">
    <property type="entry name" value="ETHANOLAMINE AMMONIA-LYASE SMALL SUBUNIT"/>
    <property type="match status" value="1"/>
</dbReference>
<comment type="function">
    <text evidence="5">Catalyzes the deamination of various vicinal amino-alcohols to oxo compounds. Allows this organism to utilize ethanolamine as the sole source of nitrogen and carbon in the presence of external vitamin B12.</text>
</comment>
<dbReference type="Gene3D" id="3.40.50.11240">
    <property type="entry name" value="Ethanolamine ammonia-lyase light chain (EutC)"/>
    <property type="match status" value="1"/>
</dbReference>
<dbReference type="RefSeq" id="WP_147046779.1">
    <property type="nucleotide sequence ID" value="NZ_BJZV01000012.1"/>
</dbReference>
<evidence type="ECO:0000256" key="1">
    <source>
        <dbReference type="ARBA" id="ARBA00022628"/>
    </source>
</evidence>
<dbReference type="AlphaFoldDB" id="A0A512JKL1"/>
<feature type="binding site" evidence="5">
    <location>
        <position position="174"/>
    </location>
    <ligand>
        <name>adenosylcob(III)alamin</name>
        <dbReference type="ChEBI" id="CHEBI:18408"/>
    </ligand>
</feature>
<dbReference type="UniPathway" id="UPA00560"/>
<dbReference type="GO" id="GO:0031471">
    <property type="term" value="C:ethanolamine degradation polyhedral organelle"/>
    <property type="evidence" value="ECO:0007669"/>
    <property type="project" value="UniProtKB-UniRule"/>
</dbReference>
<keyword evidence="4 5" id="KW-1283">Bacterial microcompartment</keyword>
<evidence type="ECO:0000256" key="5">
    <source>
        <dbReference type="HAMAP-Rule" id="MF_00601"/>
    </source>
</evidence>
<keyword evidence="1 5" id="KW-0846">Cobalamin</keyword>
<keyword evidence="3 5" id="KW-0170">Cobalt</keyword>
<comment type="catalytic activity">
    <reaction evidence="5">
        <text>ethanolamine = acetaldehyde + NH4(+)</text>
        <dbReference type="Rhea" id="RHEA:15313"/>
        <dbReference type="ChEBI" id="CHEBI:15343"/>
        <dbReference type="ChEBI" id="CHEBI:28938"/>
        <dbReference type="ChEBI" id="CHEBI:57603"/>
        <dbReference type="EC" id="4.3.1.7"/>
    </reaction>
</comment>
<dbReference type="NCBIfam" id="NF003971">
    <property type="entry name" value="PRK05465.1"/>
    <property type="match status" value="1"/>
</dbReference>
<dbReference type="EMBL" id="BJZV01000012">
    <property type="protein sequence ID" value="GEP10498.1"/>
    <property type="molecule type" value="Genomic_DNA"/>
</dbReference>
<dbReference type="Gene3D" id="1.10.30.40">
    <property type="entry name" value="Ethanolamine ammonia-lyase light chain (EutC), N-terminal domain"/>
    <property type="match status" value="1"/>
</dbReference>
<feature type="binding site" evidence="5">
    <location>
        <position position="203"/>
    </location>
    <ligand>
        <name>adenosylcob(III)alamin</name>
        <dbReference type="ChEBI" id="CHEBI:18408"/>
    </ligand>
</feature>
<dbReference type="HAMAP" id="MF_00601">
    <property type="entry name" value="EutC"/>
    <property type="match status" value="1"/>
</dbReference>
<keyword evidence="7" id="KW-1185">Reference proteome</keyword>
<proteinExistence type="inferred from homology"/>
<comment type="caution">
    <text evidence="6">The sequence shown here is derived from an EMBL/GenBank/DDBJ whole genome shotgun (WGS) entry which is preliminary data.</text>
</comment>
<accession>A0A512JKL1</accession>
<dbReference type="InterPro" id="IPR009246">
    <property type="entry name" value="EutC"/>
</dbReference>
<dbReference type="GO" id="GO:0006520">
    <property type="term" value="P:amino acid metabolic process"/>
    <property type="evidence" value="ECO:0007669"/>
    <property type="project" value="InterPro"/>
</dbReference>
<reference evidence="6 7" key="1">
    <citation type="submission" date="2019-07" db="EMBL/GenBank/DDBJ databases">
        <title>Whole genome shotgun sequence of Methylobacterium gnaphalii NBRC 107716.</title>
        <authorList>
            <person name="Hosoyama A."/>
            <person name="Uohara A."/>
            <person name="Ohji S."/>
            <person name="Ichikawa N."/>
        </authorList>
    </citation>
    <scope>NUCLEOTIDE SEQUENCE [LARGE SCALE GENOMIC DNA]</scope>
    <source>
        <strain evidence="6 7">NBRC 107716</strain>
    </source>
</reference>
<evidence type="ECO:0000256" key="3">
    <source>
        <dbReference type="ARBA" id="ARBA00023285"/>
    </source>
</evidence>
<comment type="pathway">
    <text evidence="5">Amine and polyamine degradation; ethanolamine degradation.</text>
</comment>
<comment type="cofactor">
    <cofactor evidence="5">
        <name>adenosylcob(III)alamin</name>
        <dbReference type="ChEBI" id="CHEBI:18408"/>
    </cofactor>
    <text evidence="5">Binds between the large and small subunits.</text>
</comment>
<dbReference type="InterPro" id="IPR042255">
    <property type="entry name" value="EutC_N"/>
</dbReference>
<evidence type="ECO:0000256" key="2">
    <source>
        <dbReference type="ARBA" id="ARBA00023239"/>
    </source>
</evidence>
<dbReference type="GO" id="GO:0046336">
    <property type="term" value="P:ethanolamine catabolic process"/>
    <property type="evidence" value="ECO:0007669"/>
    <property type="project" value="UniProtKB-UniRule"/>
</dbReference>
<organism evidence="6 7">
    <name type="scientific">Methylobacterium gnaphalii</name>
    <dbReference type="NCBI Taxonomy" id="1010610"/>
    <lineage>
        <taxon>Bacteria</taxon>
        <taxon>Pseudomonadati</taxon>
        <taxon>Pseudomonadota</taxon>
        <taxon>Alphaproteobacteria</taxon>
        <taxon>Hyphomicrobiales</taxon>
        <taxon>Methylobacteriaceae</taxon>
        <taxon>Methylobacterium</taxon>
    </lineage>
</organism>
<dbReference type="GO" id="GO:0031419">
    <property type="term" value="F:cobalamin binding"/>
    <property type="evidence" value="ECO:0007669"/>
    <property type="project" value="UniProtKB-UniRule"/>
</dbReference>
<protein>
    <recommendedName>
        <fullName evidence="5">Ethanolamine ammonia-lyase small subunit</fullName>
        <shortName evidence="5">EAL small subunit</shortName>
        <ecNumber evidence="5">4.3.1.7</ecNumber>
    </recommendedName>
</protein>
<feature type="binding site" evidence="5">
    <location>
        <position position="153"/>
    </location>
    <ligand>
        <name>adenosylcob(III)alamin</name>
        <dbReference type="ChEBI" id="CHEBI:18408"/>
    </ligand>
</feature>
<evidence type="ECO:0000313" key="6">
    <source>
        <dbReference type="EMBL" id="GEP10498.1"/>
    </source>
</evidence>
<dbReference type="PIRSF" id="PIRSF018982">
    <property type="entry name" value="EutC"/>
    <property type="match status" value="1"/>
</dbReference>
<dbReference type="Pfam" id="PF05985">
    <property type="entry name" value="EutC"/>
    <property type="match status" value="1"/>
</dbReference>
<keyword evidence="2 5" id="KW-0456">Lyase</keyword>
<dbReference type="EC" id="4.3.1.7" evidence="5"/>
<comment type="subunit">
    <text evidence="5">The basic unit is a heterodimer which dimerizes to form tetramers. The heterotetramers trimerize; 6 large subunits form a core ring with 6 small subunits projecting outwards.</text>
</comment>
<dbReference type="GO" id="GO:0008851">
    <property type="term" value="F:ethanolamine ammonia-lyase activity"/>
    <property type="evidence" value="ECO:0007669"/>
    <property type="project" value="UniProtKB-UniRule"/>
</dbReference>
<dbReference type="PANTHER" id="PTHR39330">
    <property type="entry name" value="ETHANOLAMINE AMMONIA-LYASE LIGHT CHAIN"/>
    <property type="match status" value="1"/>
</dbReference>
<comment type="subcellular location">
    <subcellularLocation>
        <location evidence="5">Bacterial microcompartment</location>
    </subcellularLocation>
</comment>
<evidence type="ECO:0000313" key="7">
    <source>
        <dbReference type="Proteomes" id="UP000321750"/>
    </source>
</evidence>
<name>A0A512JKL1_9HYPH</name>
<comment type="similarity">
    <text evidence="5">Belongs to the EutC family.</text>
</comment>
<dbReference type="GO" id="GO:0009350">
    <property type="term" value="C:ethanolamine ammonia-lyase complex"/>
    <property type="evidence" value="ECO:0007669"/>
    <property type="project" value="UniProtKB-UniRule"/>
</dbReference>
<dbReference type="OrthoDB" id="114248at2"/>
<sequence>MSDEDLWRRLSRLTPARIGLGRAGAGLPTREVLSFGLAHAQARDAVHAPLDAVAVVAAIEGLGFSSLTVASQAADRAAYLRRPDHGRRLSEVSEAALKQAAGEPVDLAIVVADGLSARAVHEGAAALLVALKPLVQKSGWSLAPVVIALQARVALGDAVGEFLKARAVAVLIGERPGLSSPDSLGVYLTFAPRHGRSDAERNCISNIRPAGLSYELAAFKLHWLIEQALTRGLTGVNLKDESDAALEAPEMQAEIDSPR</sequence>
<dbReference type="Proteomes" id="UP000321750">
    <property type="component" value="Unassembled WGS sequence"/>
</dbReference>
<gene>
    <name evidence="5 6" type="primary">eutC</name>
    <name evidence="6" type="ORF">MGN01_23430</name>
</gene>